<dbReference type="AlphaFoldDB" id="A0A1I0VLU3"/>
<accession>A0A1I0VLU3</accession>
<evidence type="ECO:0000313" key="4">
    <source>
        <dbReference type="Proteomes" id="UP000198642"/>
    </source>
</evidence>
<feature type="region of interest" description="Disordered" evidence="2">
    <location>
        <begin position="61"/>
        <end position="92"/>
    </location>
</feature>
<keyword evidence="4" id="KW-1185">Reference proteome</keyword>
<dbReference type="InterPro" id="IPR046118">
    <property type="entry name" value="DUF6115"/>
</dbReference>
<dbReference type="OrthoDB" id="1708317at2"/>
<organism evidence="3 4">
    <name type="scientific">Lentibacillus halodurans</name>
    <dbReference type="NCBI Taxonomy" id="237679"/>
    <lineage>
        <taxon>Bacteria</taxon>
        <taxon>Bacillati</taxon>
        <taxon>Bacillota</taxon>
        <taxon>Bacilli</taxon>
        <taxon>Bacillales</taxon>
        <taxon>Bacillaceae</taxon>
        <taxon>Lentibacillus</taxon>
    </lineage>
</organism>
<name>A0A1I0VLU3_9BACI</name>
<evidence type="ECO:0000256" key="2">
    <source>
        <dbReference type="SAM" id="MobiDB-lite"/>
    </source>
</evidence>
<proteinExistence type="predicted"/>
<dbReference type="STRING" id="237679.SAMN04488072_101504"/>
<evidence type="ECO:0008006" key="5">
    <source>
        <dbReference type="Google" id="ProtNLM"/>
    </source>
</evidence>
<evidence type="ECO:0000256" key="1">
    <source>
        <dbReference type="SAM" id="Coils"/>
    </source>
</evidence>
<feature type="coiled-coil region" evidence="1">
    <location>
        <begin position="24"/>
        <end position="59"/>
    </location>
</feature>
<dbReference type="RefSeq" id="WP_090233034.1">
    <property type="nucleotide sequence ID" value="NZ_FOJW01000001.1"/>
</dbReference>
<evidence type="ECO:0000313" key="3">
    <source>
        <dbReference type="EMBL" id="SFA77188.1"/>
    </source>
</evidence>
<reference evidence="3 4" key="1">
    <citation type="submission" date="2016-10" db="EMBL/GenBank/DDBJ databases">
        <authorList>
            <person name="de Groot N.N."/>
        </authorList>
    </citation>
    <scope>NUCLEOTIDE SEQUENCE [LARGE SCALE GENOMIC DNA]</scope>
    <source>
        <strain evidence="3 4">CGMCC 1.3702</strain>
    </source>
</reference>
<dbReference type="Proteomes" id="UP000198642">
    <property type="component" value="Unassembled WGS sequence"/>
</dbReference>
<feature type="compositionally biased region" description="Polar residues" evidence="2">
    <location>
        <begin position="75"/>
        <end position="91"/>
    </location>
</feature>
<protein>
    <recommendedName>
        <fullName evidence="5">Coupling factor for flagellin transcription and translation</fullName>
    </recommendedName>
</protein>
<dbReference type="EMBL" id="FOJW01000001">
    <property type="protein sequence ID" value="SFA77188.1"/>
    <property type="molecule type" value="Genomic_DNA"/>
</dbReference>
<gene>
    <name evidence="3" type="ORF">SAMN04488072_101504</name>
</gene>
<dbReference type="Pfam" id="PF19610">
    <property type="entry name" value="DUF6115"/>
    <property type="match status" value="1"/>
</dbReference>
<sequence length="147" mass="16528">MTSMLLFLSMLLHLITLTAIFQLFKQLQSLKQNHTGEMAELMEAYLEDIKEENRLLKDAIPQKDLSPETAAAQKASDSQLETNIKNENGYSPETAHVADESELSLEAQILQLHDKGITVDEIARQLNCGKTEAELIIKMKKKAHHNA</sequence>
<keyword evidence="1" id="KW-0175">Coiled coil</keyword>